<dbReference type="EMBL" id="CM037151">
    <property type="protein sequence ID" value="KAH7843298.1"/>
    <property type="molecule type" value="Genomic_DNA"/>
</dbReference>
<reference evidence="1 2" key="1">
    <citation type="journal article" date="2021" name="Hortic Res">
        <title>High-quality reference genome and annotation aids understanding of berry development for evergreen blueberry (Vaccinium darrowii).</title>
        <authorList>
            <person name="Yu J."/>
            <person name="Hulse-Kemp A.M."/>
            <person name="Babiker E."/>
            <person name="Staton M."/>
        </authorList>
    </citation>
    <scope>NUCLEOTIDE SEQUENCE [LARGE SCALE GENOMIC DNA]</scope>
    <source>
        <strain evidence="2">cv. NJ 8807/NJ 8810</strain>
        <tissue evidence="1">Young leaf</tissue>
    </source>
</reference>
<name>A0ACB7XQV0_9ERIC</name>
<sequence>MEAGRRRQRRKKKRDHTNAAATTISDLPNHIVCDILSRLPLKSIFTCKRVCSSFRNLTLDPCFPRLHLPRSPLSLIHFRRSDSVHPISFGFLPLDDLRCLRRSRSTMKFETQIEIPLINLRPVSSSDGLICLADFYKPDNVCVCNPVTRQYFILPVLDEGSRTYGYGFGYSQSTHHFKVVKFTVEGQEPPFRLHRWVYTLGVDDEWRSLGDTGQSIPNNRTFVFLNGALHWIGRQDSKVLLCYFDMGKEQFGNRPMPNFSVPSSQVVGLHLDLGVVDNCLYILHYQTFQLPVNIWVMKDYENIDSWTLEWIIQRPLPSRLDGNLRPFLERISCWCTKLPHSPRSSMNGNVKILNSRCADLEL</sequence>
<comment type="caution">
    <text evidence="1">The sequence shown here is derived from an EMBL/GenBank/DDBJ whole genome shotgun (WGS) entry which is preliminary data.</text>
</comment>
<proteinExistence type="predicted"/>
<protein>
    <submittedName>
        <fullName evidence="1">Uncharacterized protein</fullName>
    </submittedName>
</protein>
<dbReference type="Proteomes" id="UP000828048">
    <property type="component" value="Chromosome 1"/>
</dbReference>
<evidence type="ECO:0000313" key="2">
    <source>
        <dbReference type="Proteomes" id="UP000828048"/>
    </source>
</evidence>
<keyword evidence="2" id="KW-1185">Reference proteome</keyword>
<evidence type="ECO:0000313" key="1">
    <source>
        <dbReference type="EMBL" id="KAH7843298.1"/>
    </source>
</evidence>
<accession>A0ACB7XQV0</accession>
<organism evidence="1 2">
    <name type="scientific">Vaccinium darrowii</name>
    <dbReference type="NCBI Taxonomy" id="229202"/>
    <lineage>
        <taxon>Eukaryota</taxon>
        <taxon>Viridiplantae</taxon>
        <taxon>Streptophyta</taxon>
        <taxon>Embryophyta</taxon>
        <taxon>Tracheophyta</taxon>
        <taxon>Spermatophyta</taxon>
        <taxon>Magnoliopsida</taxon>
        <taxon>eudicotyledons</taxon>
        <taxon>Gunneridae</taxon>
        <taxon>Pentapetalae</taxon>
        <taxon>asterids</taxon>
        <taxon>Ericales</taxon>
        <taxon>Ericaceae</taxon>
        <taxon>Vaccinioideae</taxon>
        <taxon>Vaccinieae</taxon>
        <taxon>Vaccinium</taxon>
    </lineage>
</organism>
<gene>
    <name evidence="1" type="ORF">Vadar_014916</name>
</gene>